<feature type="domain" description="Mammalian cell entry C-terminal" evidence="2">
    <location>
        <begin position="122"/>
        <end position="294"/>
    </location>
</feature>
<reference evidence="4" key="1">
    <citation type="journal article" date="2019" name="Int. J. Syst. Evol. Microbiol.">
        <title>The Global Catalogue of Microorganisms (GCM) 10K type strain sequencing project: providing services to taxonomists for standard genome sequencing and annotation.</title>
        <authorList>
            <consortium name="The Broad Institute Genomics Platform"/>
            <consortium name="The Broad Institute Genome Sequencing Center for Infectious Disease"/>
            <person name="Wu L."/>
            <person name="Ma J."/>
        </authorList>
    </citation>
    <scope>NUCLEOTIDE SEQUENCE [LARGE SCALE GENOMIC DNA]</scope>
    <source>
        <strain evidence="4">JCM 18303</strain>
    </source>
</reference>
<gene>
    <name evidence="3" type="ORF">GCM10023321_06540</name>
</gene>
<dbReference type="Pfam" id="PF02470">
    <property type="entry name" value="MlaD"/>
    <property type="match status" value="1"/>
</dbReference>
<feature type="domain" description="Mce/MlaD" evidence="1">
    <location>
        <begin position="40"/>
        <end position="116"/>
    </location>
</feature>
<evidence type="ECO:0000259" key="2">
    <source>
        <dbReference type="Pfam" id="PF11887"/>
    </source>
</evidence>
<dbReference type="InterPro" id="IPR052336">
    <property type="entry name" value="MlaD_Phospholipid_Transporter"/>
</dbReference>
<dbReference type="Pfam" id="PF11887">
    <property type="entry name" value="Mce4_CUP1"/>
    <property type="match status" value="1"/>
</dbReference>
<organism evidence="3 4">
    <name type="scientific">Pseudonocardia eucalypti</name>
    <dbReference type="NCBI Taxonomy" id="648755"/>
    <lineage>
        <taxon>Bacteria</taxon>
        <taxon>Bacillati</taxon>
        <taxon>Actinomycetota</taxon>
        <taxon>Actinomycetes</taxon>
        <taxon>Pseudonocardiales</taxon>
        <taxon>Pseudonocardiaceae</taxon>
        <taxon>Pseudonocardia</taxon>
    </lineage>
</organism>
<evidence type="ECO:0000313" key="4">
    <source>
        <dbReference type="Proteomes" id="UP001428817"/>
    </source>
</evidence>
<accession>A0ABP9PHL0</accession>
<dbReference type="PANTHER" id="PTHR33371">
    <property type="entry name" value="INTERMEMBRANE PHOSPHOLIPID TRANSPORT SYSTEM BINDING PROTEIN MLAD-RELATED"/>
    <property type="match status" value="1"/>
</dbReference>
<dbReference type="Proteomes" id="UP001428817">
    <property type="component" value="Unassembled WGS sequence"/>
</dbReference>
<evidence type="ECO:0000313" key="3">
    <source>
        <dbReference type="EMBL" id="GAA5146703.1"/>
    </source>
</evidence>
<dbReference type="InterPro" id="IPR003399">
    <property type="entry name" value="Mce/MlaD"/>
</dbReference>
<protein>
    <submittedName>
        <fullName evidence="3">MCE family protein</fullName>
    </submittedName>
</protein>
<keyword evidence="4" id="KW-1185">Reference proteome</keyword>
<evidence type="ECO:0000259" key="1">
    <source>
        <dbReference type="Pfam" id="PF02470"/>
    </source>
</evidence>
<name>A0ABP9PHL0_9PSEU</name>
<dbReference type="NCBIfam" id="TIGR00996">
    <property type="entry name" value="Mtu_fam_mce"/>
    <property type="match status" value="1"/>
</dbReference>
<sequence>MSFLRGLGGPLTKFLIFAVVTLMCTAVLAGTIANRVGGDQTTYYAKFTDATGVNKGDEVRVAGVRVGQVDEITVADNKLAQLEFSVRKDLVLPSTTRATIKFRNLVGQRYIALEQGPGKPGERLMAGATLPVEQTRPSVNLTQLFNGFRPLLQALSPQDVNQLSFELVRVLQGEGGTVQSLLSHTASLTSTIADKDRVIGEVINNLNLVLDTVNARDAEFTQLVITVRELVQGLSKDRNTIGEAVESLGDLTDATADLLHDARPPLKDDIKHLGELAENLNDNEKILSHFLATLPKKLDILIPLGTHGGWFNFYLCDLSGTLTLPDALPPPLGGLRVELPVIKNPAERCIGRNPDAPEPIRWGNK</sequence>
<dbReference type="EMBL" id="BAABJP010000001">
    <property type="protein sequence ID" value="GAA5146703.1"/>
    <property type="molecule type" value="Genomic_DNA"/>
</dbReference>
<dbReference type="PANTHER" id="PTHR33371:SF17">
    <property type="entry name" value="MCE-FAMILY PROTEIN MCE1B"/>
    <property type="match status" value="1"/>
</dbReference>
<proteinExistence type="predicted"/>
<comment type="caution">
    <text evidence="3">The sequence shown here is derived from an EMBL/GenBank/DDBJ whole genome shotgun (WGS) entry which is preliminary data.</text>
</comment>
<dbReference type="InterPro" id="IPR005693">
    <property type="entry name" value="Mce"/>
</dbReference>
<dbReference type="InterPro" id="IPR024516">
    <property type="entry name" value="Mce_C"/>
</dbReference>